<dbReference type="RefSeq" id="WP_091571417.1">
    <property type="nucleotide sequence ID" value="NZ_FMZA01000016.1"/>
</dbReference>
<gene>
    <name evidence="1" type="ORF">SAMN04488112_11639</name>
</gene>
<reference evidence="1 2" key="1">
    <citation type="submission" date="2016-10" db="EMBL/GenBank/DDBJ databases">
        <authorList>
            <person name="de Groot N.N."/>
        </authorList>
    </citation>
    <scope>NUCLEOTIDE SEQUENCE [LARGE SCALE GENOMIC DNA]</scope>
    <source>
        <strain evidence="1 2">DSM 45514</strain>
    </source>
</reference>
<sequence>MKPLDEWLIVDGYNVIGAHEEWSALGLAEARDRLTELLSEYQAFSGRRVTLVFDAQHVPGAGARLSEQRITVIYTKEHETADERVERLVKENKDPHRRIYVATSDYLEQRMILGLGAYRISSRELLEELRRMKGEVARRIDKEYRVKPTLGHGLDGEVLKTFEIWRRKK</sequence>
<dbReference type="CDD" id="cd10912">
    <property type="entry name" value="PIN_YacP-like"/>
    <property type="match status" value="1"/>
</dbReference>
<dbReference type="EMBL" id="FMZA01000016">
    <property type="protein sequence ID" value="SDC77717.1"/>
    <property type="molecule type" value="Genomic_DNA"/>
</dbReference>
<dbReference type="PANTHER" id="PTHR34547">
    <property type="entry name" value="YACP-LIKE NYN DOMAIN PROTEIN"/>
    <property type="match status" value="1"/>
</dbReference>
<accession>A0A1G6PE52</accession>
<name>A0A1G6PE52_9BACL</name>
<dbReference type="InterPro" id="IPR010298">
    <property type="entry name" value="YacP-like"/>
</dbReference>
<dbReference type="STRING" id="1236220.SAMN04488112_11639"/>
<evidence type="ECO:0000313" key="2">
    <source>
        <dbReference type="Proteomes" id="UP000199387"/>
    </source>
</evidence>
<dbReference type="PANTHER" id="PTHR34547:SF1">
    <property type="entry name" value="YACP-LIKE NYN DOMAIN PROTEIN"/>
    <property type="match status" value="1"/>
</dbReference>
<evidence type="ECO:0008006" key="3">
    <source>
        <dbReference type="Google" id="ProtNLM"/>
    </source>
</evidence>
<dbReference type="Proteomes" id="UP000199387">
    <property type="component" value="Unassembled WGS sequence"/>
</dbReference>
<evidence type="ECO:0000313" key="1">
    <source>
        <dbReference type="EMBL" id="SDC77717.1"/>
    </source>
</evidence>
<dbReference type="OrthoDB" id="9792160at2"/>
<proteinExistence type="predicted"/>
<keyword evidence="2" id="KW-1185">Reference proteome</keyword>
<protein>
    <recommendedName>
        <fullName evidence="3">YacP-like NYN domain-containing protein</fullName>
    </recommendedName>
</protein>
<organism evidence="1 2">
    <name type="scientific">Melghirimyces thermohalophilus</name>
    <dbReference type="NCBI Taxonomy" id="1236220"/>
    <lineage>
        <taxon>Bacteria</taxon>
        <taxon>Bacillati</taxon>
        <taxon>Bacillota</taxon>
        <taxon>Bacilli</taxon>
        <taxon>Bacillales</taxon>
        <taxon>Thermoactinomycetaceae</taxon>
        <taxon>Melghirimyces</taxon>
    </lineage>
</organism>
<dbReference type="Pfam" id="PF05991">
    <property type="entry name" value="NYN_YacP"/>
    <property type="match status" value="1"/>
</dbReference>
<dbReference type="AlphaFoldDB" id="A0A1G6PE52"/>